<gene>
    <name evidence="1" type="ORF">GCM10023321_64920</name>
</gene>
<protein>
    <submittedName>
        <fullName evidence="1">YdeI family protein</fullName>
    </submittedName>
</protein>
<name>A0ABP9QY62_9PSEU</name>
<evidence type="ECO:0000313" key="1">
    <source>
        <dbReference type="EMBL" id="GAA5169380.1"/>
    </source>
</evidence>
<dbReference type="Proteomes" id="UP001428817">
    <property type="component" value="Unassembled WGS sequence"/>
</dbReference>
<evidence type="ECO:0000313" key="2">
    <source>
        <dbReference type="Proteomes" id="UP001428817"/>
    </source>
</evidence>
<dbReference type="EMBL" id="BAABJP010000043">
    <property type="protein sequence ID" value="GAA5169380.1"/>
    <property type="molecule type" value="Genomic_DNA"/>
</dbReference>
<organism evidence="1 2">
    <name type="scientific">Pseudonocardia eucalypti</name>
    <dbReference type="NCBI Taxonomy" id="648755"/>
    <lineage>
        <taxon>Bacteria</taxon>
        <taxon>Bacillati</taxon>
        <taxon>Actinomycetota</taxon>
        <taxon>Actinomycetes</taxon>
        <taxon>Pseudonocardiales</taxon>
        <taxon>Pseudonocardiaceae</taxon>
        <taxon>Pseudonocardia</taxon>
    </lineage>
</organism>
<keyword evidence="2" id="KW-1185">Reference proteome</keyword>
<dbReference type="Pfam" id="PF13376">
    <property type="entry name" value="OmdA"/>
    <property type="match status" value="1"/>
</dbReference>
<reference evidence="2" key="1">
    <citation type="journal article" date="2019" name="Int. J. Syst. Evol. Microbiol.">
        <title>The Global Catalogue of Microorganisms (GCM) 10K type strain sequencing project: providing services to taxonomists for standard genome sequencing and annotation.</title>
        <authorList>
            <consortium name="The Broad Institute Genomics Platform"/>
            <consortium name="The Broad Institute Genome Sequencing Center for Infectious Disease"/>
            <person name="Wu L."/>
            <person name="Ma J."/>
        </authorList>
    </citation>
    <scope>NUCLEOTIDE SEQUENCE [LARGE SCALE GENOMIC DNA]</scope>
    <source>
        <strain evidence="2">JCM 18303</strain>
    </source>
</reference>
<sequence>MRGPCVRLGETDRVSEQPELVVADASAWREWLATHHGDSDGVWLVLARKGVTEPTSLTYAQALDEALCFGWIDGQARGGDTQVYRQRYTPRRARSIWSVRNVSLVEALRAAGRMHPAGEAEFERARADGRLAAAYEGPARAQVPADLAAALAGEPRAEAMFDILTSQNRYAILHRLHNVKRAETRARRLAQFVEMLARGETIYPQKRTLG</sequence>
<proteinExistence type="predicted"/>
<comment type="caution">
    <text evidence="1">The sequence shown here is derived from an EMBL/GenBank/DDBJ whole genome shotgun (WGS) entry which is preliminary data.</text>
</comment>
<accession>A0ABP9QY62</accession>